<evidence type="ECO:0000313" key="1">
    <source>
        <dbReference type="EMBL" id="ABI79404.1"/>
    </source>
</evidence>
<geneLocation type="plasmid" evidence="1">
    <name>pNSL1</name>
</geneLocation>
<organism evidence="1">
    <name type="scientific">Rhodococcus sp. NS1</name>
    <dbReference type="NCBI Taxonomy" id="402236"/>
    <lineage>
        <taxon>Bacteria</taxon>
        <taxon>Bacillati</taxon>
        <taxon>Actinomycetota</taxon>
        <taxon>Actinomycetes</taxon>
        <taxon>Mycobacteriales</taxon>
        <taxon>Nocardiaceae</taxon>
        <taxon>Rhodococcus</taxon>
    </lineage>
</organism>
<protein>
    <submittedName>
        <fullName evidence="1">Uncharacterized protein</fullName>
    </submittedName>
</protein>
<proteinExistence type="predicted"/>
<gene>
    <name evidence="1" type="ORF">PNSL1.076</name>
</gene>
<reference evidence="1" key="1">
    <citation type="submission" date="2006-08" db="EMBL/GenBank/DDBJ databases">
        <title>The complete nucleotide sequence of Nocardia linear plasmid pNSL1.</title>
        <authorList>
            <person name="Zhu Y."/>
            <person name="Xu M."/>
            <person name="Qin Z."/>
        </authorList>
    </citation>
    <scope>NUCLEOTIDE SEQUENCE</scope>
    <source>
        <strain evidence="1">NS1</strain>
        <plasmid evidence="1">pNSL1</plasmid>
    </source>
</reference>
<name>Q06GA7_9NOCA</name>
<sequence>MPLRSVGGVHFLRLVLGDVVSDLRRDAVAQLFPASFALLRHKGLSRPSVAAVGHTMSIVKERGCEDGR</sequence>
<keyword evidence="1" id="KW-0614">Plasmid</keyword>
<dbReference type="EMBL" id="DQ888171">
    <property type="protein sequence ID" value="ABI79404.1"/>
    <property type="molecule type" value="Genomic_DNA"/>
</dbReference>
<dbReference type="AlphaFoldDB" id="Q06GA7"/>
<accession>Q06GA7</accession>